<dbReference type="Proteomes" id="UP000267536">
    <property type="component" value="Unassembled WGS sequence"/>
</dbReference>
<evidence type="ECO:0000313" key="3">
    <source>
        <dbReference type="EMBL" id="RPA62138.1"/>
    </source>
</evidence>
<name>A0A3N4GKM6_9ACTN</name>
<evidence type="ECO:0000259" key="2">
    <source>
        <dbReference type="Pfam" id="PF13701"/>
    </source>
</evidence>
<dbReference type="InterPro" id="IPR025668">
    <property type="entry name" value="Tnp_DDE_dom"/>
</dbReference>
<evidence type="ECO:0000313" key="4">
    <source>
        <dbReference type="Proteomes" id="UP000267536"/>
    </source>
</evidence>
<dbReference type="Pfam" id="PF13701">
    <property type="entry name" value="DDE_Tnp_1_4"/>
    <property type="match status" value="1"/>
</dbReference>
<protein>
    <recommendedName>
        <fullName evidence="2">Transposase DDE domain-containing protein</fullName>
    </recommendedName>
</protein>
<keyword evidence="4" id="KW-1185">Reference proteome</keyword>
<comment type="caution">
    <text evidence="3">The sequence shown here is derived from an EMBL/GenBank/DDBJ whole genome shotgun (WGS) entry which is preliminary data.</text>
</comment>
<dbReference type="OrthoDB" id="3254802at2"/>
<accession>A0A3N4GKM6</accession>
<reference evidence="3 4" key="1">
    <citation type="submission" date="2018-11" db="EMBL/GenBank/DDBJ databases">
        <title>Draft genome sequence of Gordonia sp. RS15-1S isolated from rice stems.</title>
        <authorList>
            <person name="Muangham S."/>
        </authorList>
    </citation>
    <scope>NUCLEOTIDE SEQUENCE [LARGE SCALE GENOMIC DNA]</scope>
    <source>
        <strain evidence="3 4">RS15-1S</strain>
    </source>
</reference>
<feature type="domain" description="Transposase DDE" evidence="2">
    <location>
        <begin position="11"/>
        <end position="203"/>
    </location>
</feature>
<gene>
    <name evidence="3" type="ORF">EF294_08850</name>
</gene>
<feature type="region of interest" description="Disordered" evidence="1">
    <location>
        <begin position="111"/>
        <end position="137"/>
    </location>
</feature>
<dbReference type="EMBL" id="RKMH01000006">
    <property type="protein sequence ID" value="RPA62138.1"/>
    <property type="molecule type" value="Genomic_DNA"/>
</dbReference>
<proteinExistence type="predicted"/>
<organism evidence="3 4">
    <name type="scientific">Gordonia oryzae</name>
    <dbReference type="NCBI Taxonomy" id="2487349"/>
    <lineage>
        <taxon>Bacteria</taxon>
        <taxon>Bacillati</taxon>
        <taxon>Actinomycetota</taxon>
        <taxon>Actinomycetes</taxon>
        <taxon>Mycobacteriales</taxon>
        <taxon>Gordoniaceae</taxon>
        <taxon>Gordonia</taxon>
    </lineage>
</organism>
<sequence>MSTSPYPVLSAGGSGIGIVSHGGATVLLQTAIATGLVRGLSAALSPWRKALATHDPGKIITALAVAIAMGGDCLADINQVRAYPHVFGSVALGSDCVAADHTPGRRCQHRVGSGRQCSCNGPRRRAGGPGHDRDHRNPVIMDVDATLITAHSDREHATPTSNKGFGFHPLCAFVDHQAASTGEPVAIKLRTGSAGSNTATDRITIVEQALAQILDVS</sequence>
<evidence type="ECO:0000256" key="1">
    <source>
        <dbReference type="SAM" id="MobiDB-lite"/>
    </source>
</evidence>
<dbReference type="RefSeq" id="WP_123928346.1">
    <property type="nucleotide sequence ID" value="NZ_JBPSDP010000005.1"/>
</dbReference>
<dbReference type="AlphaFoldDB" id="A0A3N4GKM6"/>